<dbReference type="RefSeq" id="WP_110290019.1">
    <property type="nucleotide sequence ID" value="NZ_QICS01000001.1"/>
</dbReference>
<gene>
    <name evidence="11" type="ORF">C8E03_101187</name>
</gene>
<evidence type="ECO:0000256" key="6">
    <source>
        <dbReference type="ARBA" id="ARBA00035024"/>
    </source>
</evidence>
<dbReference type="InterPro" id="IPR013785">
    <property type="entry name" value="Aldolase_TIM"/>
</dbReference>
<keyword evidence="4 11" id="KW-0808">Transferase</keyword>
<evidence type="ECO:0000313" key="11">
    <source>
        <dbReference type="EMBL" id="PXV95558.1"/>
    </source>
</evidence>
<evidence type="ECO:0000313" key="12">
    <source>
        <dbReference type="Proteomes" id="UP000247523"/>
    </source>
</evidence>
<organism evidence="11 12">
    <name type="scientific">Lachnotalea glycerini</name>
    <dbReference type="NCBI Taxonomy" id="1763509"/>
    <lineage>
        <taxon>Bacteria</taxon>
        <taxon>Bacillati</taxon>
        <taxon>Bacillota</taxon>
        <taxon>Clostridia</taxon>
        <taxon>Lachnospirales</taxon>
        <taxon>Lachnospiraceae</taxon>
        <taxon>Lachnotalea</taxon>
    </lineage>
</organism>
<name>A0A318F0Z6_9FIRM</name>
<dbReference type="InterPro" id="IPR041525">
    <property type="entry name" value="N/Namide_PRibTrfase"/>
</dbReference>
<reference evidence="11 12" key="1">
    <citation type="submission" date="2018-05" db="EMBL/GenBank/DDBJ databases">
        <title>Genomic Encyclopedia of Type Strains, Phase IV (KMG-IV): sequencing the most valuable type-strain genomes for metagenomic binning, comparative biology and taxonomic classification.</title>
        <authorList>
            <person name="Goeker M."/>
        </authorList>
    </citation>
    <scope>NUCLEOTIDE SEQUENCE [LARGE SCALE GENOMIC DNA]</scope>
    <source>
        <strain evidence="11 12">DSM 28816</strain>
    </source>
</reference>
<dbReference type="Pfam" id="PF18127">
    <property type="entry name" value="NAMPT_N"/>
    <property type="match status" value="1"/>
</dbReference>
<evidence type="ECO:0000256" key="3">
    <source>
        <dbReference type="ARBA" id="ARBA00022676"/>
    </source>
</evidence>
<comment type="similarity">
    <text evidence="1">Belongs to the NAPRTase family.</text>
</comment>
<evidence type="ECO:0000256" key="7">
    <source>
        <dbReference type="ARBA" id="ARBA00035036"/>
    </source>
</evidence>
<sequence>MNTTLPLLLCDFYKTVHSEQYPKGVTKLVSYFTPRMSRIENEDKLIVFGVQAFIKQYLIEYFNENFFQKDKNDILEEYNRILTYTLGEGTYQEEKISKLYELGYLPLEIKAIAEGTRVPVKVPMIEISNTHPEFAWLVNTIETLMSCSLWHSMISANVGYNYRMIVNKYYQISVEDNISRARALGDFSMRGQESLESATRSSAAFCLSFLNTATVPSILFLEHYYNCDCTKEPVAFGSISTEHSVMCSNTAVDGDEITMLRRLLNEIYPNHSFSMVSDSYDYWNLVNHILVECKEDILNHNGTLLIRGDSGDPVKIITETVFRLWDIFGGSMNSKGYKVLDPHIKAIYGDSITPQRAVEIFDILIQHGFSCNNVALGVGSFSMQCLEQDDKLNPFTRDTFGIAVKATYAEIENTPYMIFKNPKTDTAKFKKSQQGLCRVFLEESGKISYEDGFDKYTFPKDKVNILETVFKNGKMVKEYSLSEIRNRLHAKTGGF</sequence>
<comment type="catalytic activity">
    <reaction evidence="8">
        <text>beta-nicotinamide D-ribonucleotide + diphosphate = 5-phospho-alpha-D-ribose 1-diphosphate + nicotinamide + H(+)</text>
        <dbReference type="Rhea" id="RHEA:16149"/>
        <dbReference type="ChEBI" id="CHEBI:14649"/>
        <dbReference type="ChEBI" id="CHEBI:15378"/>
        <dbReference type="ChEBI" id="CHEBI:17154"/>
        <dbReference type="ChEBI" id="CHEBI:33019"/>
        <dbReference type="ChEBI" id="CHEBI:58017"/>
        <dbReference type="EC" id="2.4.2.12"/>
    </reaction>
    <physiologicalReaction direction="right-to-left" evidence="8">
        <dbReference type="Rhea" id="RHEA:16151"/>
    </physiologicalReaction>
</comment>
<dbReference type="Gene3D" id="3.20.20.70">
    <property type="entry name" value="Aldolase class I"/>
    <property type="match status" value="1"/>
</dbReference>
<evidence type="ECO:0000259" key="9">
    <source>
        <dbReference type="Pfam" id="PF04095"/>
    </source>
</evidence>
<dbReference type="EC" id="2.4.2.12" evidence="6"/>
<dbReference type="PANTHER" id="PTHR43816">
    <property type="entry name" value="NICOTINAMIDE PHOSPHORIBOSYLTRANSFERASE"/>
    <property type="match status" value="1"/>
</dbReference>
<dbReference type="InterPro" id="IPR016471">
    <property type="entry name" value="Nicotinamide_PRibTrfase"/>
</dbReference>
<dbReference type="EMBL" id="QICS01000001">
    <property type="protein sequence ID" value="PXV95558.1"/>
    <property type="molecule type" value="Genomic_DNA"/>
</dbReference>
<dbReference type="InterPro" id="IPR041529">
    <property type="entry name" value="DUF5598"/>
</dbReference>
<comment type="pathway">
    <text evidence="5">Cofactor biosynthesis; NAD(+) biosynthesis; nicotinamide D-ribonucleotide from 5-phospho-alpha-D-ribose 1-diphosphate and nicotinamide: step 1/1.</text>
</comment>
<feature type="domain" description="Nicotinate/nicotinamide phosphoribosyltransferase" evidence="9">
    <location>
        <begin position="184"/>
        <end position="444"/>
    </location>
</feature>
<evidence type="ECO:0000256" key="8">
    <source>
        <dbReference type="ARBA" id="ARBA00047835"/>
    </source>
</evidence>
<evidence type="ECO:0000256" key="1">
    <source>
        <dbReference type="ARBA" id="ARBA00010897"/>
    </source>
</evidence>
<dbReference type="PIRSF" id="PIRSF005943">
    <property type="entry name" value="NMPRT"/>
    <property type="match status" value="1"/>
</dbReference>
<dbReference type="GO" id="GO:0047280">
    <property type="term" value="F:nicotinamide phosphoribosyltransferase activity"/>
    <property type="evidence" value="ECO:0007669"/>
    <property type="project" value="UniProtKB-EC"/>
</dbReference>
<protein>
    <recommendedName>
        <fullName evidence="7">Nicotinamide phosphoribosyltransferase</fullName>
        <ecNumber evidence="6">2.4.2.12</ecNumber>
    </recommendedName>
</protein>
<accession>A0A318F0Z6</accession>
<dbReference type="AlphaFoldDB" id="A0A318F0Z6"/>
<evidence type="ECO:0000259" key="10">
    <source>
        <dbReference type="Pfam" id="PF18127"/>
    </source>
</evidence>
<feature type="domain" description="Nicotinamide phosphoribosyltransferase N-terminal" evidence="10">
    <location>
        <begin position="7"/>
        <end position="67"/>
    </location>
</feature>
<keyword evidence="3 11" id="KW-0328">Glycosyltransferase</keyword>
<comment type="caution">
    <text evidence="11">The sequence shown here is derived from an EMBL/GenBank/DDBJ whole genome shotgun (WGS) entry which is preliminary data.</text>
</comment>
<dbReference type="GO" id="GO:0009435">
    <property type="term" value="P:NAD+ biosynthetic process"/>
    <property type="evidence" value="ECO:0007669"/>
    <property type="project" value="InterPro"/>
</dbReference>
<evidence type="ECO:0000256" key="2">
    <source>
        <dbReference type="ARBA" id="ARBA00022642"/>
    </source>
</evidence>
<proteinExistence type="inferred from homology"/>
<dbReference type="InterPro" id="IPR036068">
    <property type="entry name" value="Nicotinate_pribotase-like_C"/>
</dbReference>
<dbReference type="NCBIfam" id="NF006629">
    <property type="entry name" value="PRK09198.1"/>
    <property type="match status" value="1"/>
</dbReference>
<evidence type="ECO:0000256" key="5">
    <source>
        <dbReference type="ARBA" id="ARBA00035007"/>
    </source>
</evidence>
<dbReference type="Proteomes" id="UP000247523">
    <property type="component" value="Unassembled WGS sequence"/>
</dbReference>
<dbReference type="SUPFAM" id="SSF51690">
    <property type="entry name" value="Nicotinate/Quinolinate PRTase C-terminal domain-like"/>
    <property type="match status" value="1"/>
</dbReference>
<dbReference type="Pfam" id="PF04095">
    <property type="entry name" value="NAPRTase"/>
    <property type="match status" value="1"/>
</dbReference>
<dbReference type="PANTHER" id="PTHR43816:SF1">
    <property type="entry name" value="NICOTINAMIDE PHOSPHORIBOSYLTRANSFERASE"/>
    <property type="match status" value="1"/>
</dbReference>
<evidence type="ECO:0000256" key="4">
    <source>
        <dbReference type="ARBA" id="ARBA00022679"/>
    </source>
</evidence>
<keyword evidence="2" id="KW-0662">Pyridine nucleotide biosynthesis</keyword>